<dbReference type="Proteomes" id="UP000186309">
    <property type="component" value="Chromosome"/>
</dbReference>
<dbReference type="EMBL" id="CP019082">
    <property type="protein sequence ID" value="APW63939.1"/>
    <property type="molecule type" value="Genomic_DNA"/>
</dbReference>
<dbReference type="Gene3D" id="3.40.710.10">
    <property type="entry name" value="DD-peptidase/beta-lactamase superfamily"/>
    <property type="match status" value="1"/>
</dbReference>
<dbReference type="PANTHER" id="PTHR42915">
    <property type="entry name" value="HYPOTHETICAL 460 KDA PROTEIN IN FEUA-SIGW INTERGENIC REGION [PRECURSOR]"/>
    <property type="match status" value="1"/>
</dbReference>
<dbReference type="InterPro" id="IPR001466">
    <property type="entry name" value="Beta-lactam-related"/>
</dbReference>
<evidence type="ECO:0000313" key="5">
    <source>
        <dbReference type="Proteomes" id="UP000186309"/>
    </source>
</evidence>
<protein>
    <submittedName>
        <fullName evidence="4">Esterase EstB</fullName>
        <ecNumber evidence="4">3.1.1.-</ecNumber>
    </submittedName>
</protein>
<evidence type="ECO:0000259" key="1">
    <source>
        <dbReference type="Pfam" id="PF00144"/>
    </source>
</evidence>
<dbReference type="GO" id="GO:0033922">
    <property type="term" value="F:peptidoglycan beta-N-acetylmuramidase activity"/>
    <property type="evidence" value="ECO:0007669"/>
    <property type="project" value="InterPro"/>
</dbReference>
<organism evidence="4 5">
    <name type="scientific">Paludisphaera borealis</name>
    <dbReference type="NCBI Taxonomy" id="1387353"/>
    <lineage>
        <taxon>Bacteria</taxon>
        <taxon>Pseudomonadati</taxon>
        <taxon>Planctomycetota</taxon>
        <taxon>Planctomycetia</taxon>
        <taxon>Isosphaerales</taxon>
        <taxon>Isosphaeraceae</taxon>
        <taxon>Paludisphaera</taxon>
    </lineage>
</organism>
<dbReference type="AlphaFoldDB" id="A0A1U7CYI5"/>
<feature type="domain" description="Peptidoglycan beta-N-acetylmuramidase NamZ N-terminal" evidence="2">
    <location>
        <begin position="449"/>
        <end position="650"/>
    </location>
</feature>
<dbReference type="InterPro" id="IPR012338">
    <property type="entry name" value="Beta-lactam/transpept-like"/>
</dbReference>
<name>A0A1U7CYI5_9BACT</name>
<sequence length="805" mass="87261">MKPSAAGPFATWLFVGLGVLGLGEARAQDAPAATPTADAGGIGFDADRLHRLDAAVEAALAQAKLPGAVVLVGRGDRIGYVKAFGRRAVQPAEQPMTRDTIFDMASLTKPVATATSVMILIDEGKIRLSDRLIKFLPEFDNHGKGQITIEHLLRHRAGLMPDNAIGDYKDGPEEAWKKLAALSLDFRPGERFVYSDVGFEILGRLVEKVSGQTLDQFARERIYQPAGMTDAHFRPTAGDASKWPNVDRIAPTEPAEPGQPVLRGAVHDPRSRALGGVAGHAGLFATADDLSALARTLLNKGVAPSGKRILSPLAVRMMLDTGDTPPSQRRGLGWDVETDFSSPRGELFGPSSFGHTGFTGTSIWIDPETRAYVIILTSRLHPDNKAGSTTPLRRMVATLAAAAVTDLPAPAPKPAPPVLAARRAPILSVKCGIDVLASRDFAPLRGRRVGLITNHTGQAADGRSTIDVLFHAPEVKLVRLFSPEHGVRGALDVEKIANDVDEATKLPIVSLYEGKKRKPSTDDLADLDVLVYDIQDIGVRYYTYISTLGLVLEAAKSAGKKVVVLDRPNPIGGLGVGGPVRDDDQESFIAYHSIPIRHGMTVGELAKLYNTERKIEADLEVVPCEGWTRDATYDRTGLRWVNPSPNMRSLTEALLYPGVGWLEATNLATGRGTDTPFERVGAPWIKPAEWAKALNDASIPGSRFVPIEFVPSERQYKGERCGGVQILVVDWSTFDPIKLGLGLASTLRKGYKDQWKPDRLQPMLADHATYQAILDGKTAGRIEGLWVQELADFAEVRDRYLIYPE</sequence>
<dbReference type="InterPro" id="IPR008302">
    <property type="entry name" value="NamZ"/>
</dbReference>
<dbReference type="EC" id="3.1.1.-" evidence="4"/>
<feature type="domain" description="Beta-lactamase-related" evidence="1">
    <location>
        <begin position="52"/>
        <end position="392"/>
    </location>
</feature>
<dbReference type="Gene3D" id="3.40.50.12170">
    <property type="entry name" value="Uncharacterised protein PF07075, DUF1343"/>
    <property type="match status" value="1"/>
</dbReference>
<dbReference type="STRING" id="1387353.BSF38_05527"/>
<dbReference type="Pfam" id="PF00144">
    <property type="entry name" value="Beta-lactamase"/>
    <property type="match status" value="1"/>
</dbReference>
<dbReference type="SUPFAM" id="SSF56601">
    <property type="entry name" value="beta-lactamase/transpeptidase-like"/>
    <property type="match status" value="1"/>
</dbReference>
<dbReference type="RefSeq" id="WP_237170645.1">
    <property type="nucleotide sequence ID" value="NZ_CP019082.1"/>
</dbReference>
<reference evidence="5" key="1">
    <citation type="submission" date="2016-12" db="EMBL/GenBank/DDBJ databases">
        <title>Comparative genomics of four Isosphaeraceae planctomycetes: a common pool of plasmids and glycoside hydrolase genes.</title>
        <authorList>
            <person name="Ivanova A."/>
        </authorList>
    </citation>
    <scope>NUCLEOTIDE SEQUENCE [LARGE SCALE GENOMIC DNA]</scope>
    <source>
        <strain evidence="5">PX4</strain>
    </source>
</reference>
<dbReference type="InterPro" id="IPR048502">
    <property type="entry name" value="NamZ_N"/>
</dbReference>
<keyword evidence="5" id="KW-1185">Reference proteome</keyword>
<proteinExistence type="predicted"/>
<accession>A0A1U7CYI5</accession>
<dbReference type="Pfam" id="PF20732">
    <property type="entry name" value="NamZ_C"/>
    <property type="match status" value="1"/>
</dbReference>
<dbReference type="InterPro" id="IPR048503">
    <property type="entry name" value="NamZ_C"/>
</dbReference>
<evidence type="ECO:0000259" key="3">
    <source>
        <dbReference type="Pfam" id="PF20732"/>
    </source>
</evidence>
<dbReference type="Pfam" id="PF07075">
    <property type="entry name" value="NamZ_N"/>
    <property type="match status" value="1"/>
</dbReference>
<dbReference type="PANTHER" id="PTHR42915:SF1">
    <property type="entry name" value="PEPTIDOGLYCAN BETA-N-ACETYLMURAMIDASE NAMZ"/>
    <property type="match status" value="1"/>
</dbReference>
<evidence type="ECO:0000259" key="2">
    <source>
        <dbReference type="Pfam" id="PF07075"/>
    </source>
</evidence>
<dbReference type="KEGG" id="pbor:BSF38_05527"/>
<gene>
    <name evidence="4" type="primary">estB_4</name>
    <name evidence="4" type="ORF">BSF38_05527</name>
</gene>
<keyword evidence="4" id="KW-0378">Hydrolase</keyword>
<evidence type="ECO:0000313" key="4">
    <source>
        <dbReference type="EMBL" id="APW63939.1"/>
    </source>
</evidence>
<dbReference type="Gene3D" id="3.90.1150.140">
    <property type="match status" value="1"/>
</dbReference>
<feature type="domain" description="Peptidoglycan beta-N-acetylmuramidase NamZ C-terminal" evidence="3">
    <location>
        <begin position="654"/>
        <end position="803"/>
    </location>
</feature>